<sequence>MLNLWRLRLLQELADLGSMTAVAEAMQLSRPAVSQQLAQLEREVGVVLLERIPRGVQLTAAGLQLAAQARELLAHVEAIEADVAQAKGRVIGRVRIASFGTFATTVAPPAVLRLQVEYPELNLSFAELEPVDAIRGVVAHQVDVAVVDDLVPPQASSSSLEYVPLMEDQFYVVLADSHRLAARPSLKLSELAAERWAINESAAAYHGFLLNACWEAGFKPEIVCSCRSTMSAVSFVRTGWAVAVLPGLAAGTSIEGVVLRPLEPKLFRHISAAVTRGSTRRPSIAATLATLWSEANKFADGEPG</sequence>
<dbReference type="PANTHER" id="PTHR30346:SF29">
    <property type="entry name" value="LYSR SUBSTRATE-BINDING"/>
    <property type="match status" value="1"/>
</dbReference>
<dbReference type="STRING" id="994479.GCA_000194155_01884"/>
<gene>
    <name evidence="6" type="ORF">A8926_2194</name>
</gene>
<dbReference type="EMBL" id="PJNB01000001">
    <property type="protein sequence ID" value="PKW14568.1"/>
    <property type="molecule type" value="Genomic_DNA"/>
</dbReference>
<dbReference type="InterPro" id="IPR036388">
    <property type="entry name" value="WH-like_DNA-bd_sf"/>
</dbReference>
<feature type="domain" description="HTH lysR-type" evidence="5">
    <location>
        <begin position="2"/>
        <end position="59"/>
    </location>
</feature>
<dbReference type="GO" id="GO:0003700">
    <property type="term" value="F:DNA-binding transcription factor activity"/>
    <property type="evidence" value="ECO:0007669"/>
    <property type="project" value="InterPro"/>
</dbReference>
<evidence type="ECO:0000256" key="2">
    <source>
        <dbReference type="ARBA" id="ARBA00023015"/>
    </source>
</evidence>
<keyword evidence="3" id="KW-0238">DNA-binding</keyword>
<dbReference type="Gene3D" id="3.40.190.10">
    <property type="entry name" value="Periplasmic binding protein-like II"/>
    <property type="match status" value="2"/>
</dbReference>
<dbReference type="RefSeq" id="WP_170121542.1">
    <property type="nucleotide sequence ID" value="NZ_PJNB01000001.1"/>
</dbReference>
<keyword evidence="7" id="KW-1185">Reference proteome</keyword>
<dbReference type="InterPro" id="IPR005119">
    <property type="entry name" value="LysR_subst-bd"/>
</dbReference>
<comment type="similarity">
    <text evidence="1">Belongs to the LysR transcriptional regulatory family.</text>
</comment>
<dbReference type="SUPFAM" id="SSF53850">
    <property type="entry name" value="Periplasmic binding protein-like II"/>
    <property type="match status" value="1"/>
</dbReference>
<dbReference type="GO" id="GO:0032993">
    <property type="term" value="C:protein-DNA complex"/>
    <property type="evidence" value="ECO:0007669"/>
    <property type="project" value="TreeGrafter"/>
</dbReference>
<evidence type="ECO:0000256" key="1">
    <source>
        <dbReference type="ARBA" id="ARBA00009437"/>
    </source>
</evidence>
<dbReference type="FunFam" id="1.10.10.10:FF:000001">
    <property type="entry name" value="LysR family transcriptional regulator"/>
    <property type="match status" value="1"/>
</dbReference>
<evidence type="ECO:0000256" key="4">
    <source>
        <dbReference type="ARBA" id="ARBA00023163"/>
    </source>
</evidence>
<dbReference type="CDD" id="cd08423">
    <property type="entry name" value="PBP2_LTTR_like_6"/>
    <property type="match status" value="1"/>
</dbReference>
<comment type="caution">
    <text evidence="6">The sequence shown here is derived from an EMBL/GenBank/DDBJ whole genome shotgun (WGS) entry which is preliminary data.</text>
</comment>
<proteinExistence type="inferred from homology"/>
<reference evidence="6" key="1">
    <citation type="submission" date="2017-12" db="EMBL/GenBank/DDBJ databases">
        <title>Sequencing the genomes of 1000 Actinobacteria strains.</title>
        <authorList>
            <person name="Klenk H.-P."/>
        </authorList>
    </citation>
    <scope>NUCLEOTIDE SEQUENCE [LARGE SCALE GENOMIC DNA]</scope>
    <source>
        <strain evidence="6">DSM 44228</strain>
    </source>
</reference>
<evidence type="ECO:0000313" key="7">
    <source>
        <dbReference type="Proteomes" id="UP000233786"/>
    </source>
</evidence>
<dbReference type="InterPro" id="IPR000847">
    <property type="entry name" value="LysR_HTH_N"/>
</dbReference>
<organism evidence="6 7">
    <name type="scientific">Saccharopolyspora spinosa</name>
    <dbReference type="NCBI Taxonomy" id="60894"/>
    <lineage>
        <taxon>Bacteria</taxon>
        <taxon>Bacillati</taxon>
        <taxon>Actinomycetota</taxon>
        <taxon>Actinomycetes</taxon>
        <taxon>Pseudonocardiales</taxon>
        <taxon>Pseudonocardiaceae</taxon>
        <taxon>Saccharopolyspora</taxon>
    </lineage>
</organism>
<name>A0A2N3XV53_SACSN</name>
<dbReference type="PROSITE" id="PS50931">
    <property type="entry name" value="HTH_LYSR"/>
    <property type="match status" value="1"/>
</dbReference>
<keyword evidence="2" id="KW-0805">Transcription regulation</keyword>
<dbReference type="PANTHER" id="PTHR30346">
    <property type="entry name" value="TRANSCRIPTIONAL DUAL REGULATOR HCAR-RELATED"/>
    <property type="match status" value="1"/>
</dbReference>
<dbReference type="GO" id="GO:0003677">
    <property type="term" value="F:DNA binding"/>
    <property type="evidence" value="ECO:0007669"/>
    <property type="project" value="UniProtKB-KW"/>
</dbReference>
<keyword evidence="4" id="KW-0804">Transcription</keyword>
<evidence type="ECO:0000256" key="3">
    <source>
        <dbReference type="ARBA" id="ARBA00023125"/>
    </source>
</evidence>
<dbReference type="Pfam" id="PF00126">
    <property type="entry name" value="HTH_1"/>
    <property type="match status" value="1"/>
</dbReference>
<accession>A0A2N3XV53</accession>
<dbReference type="AlphaFoldDB" id="A0A2N3XV53"/>
<dbReference type="InterPro" id="IPR011991">
    <property type="entry name" value="ArsR-like_HTH"/>
</dbReference>
<evidence type="ECO:0000259" key="5">
    <source>
        <dbReference type="PROSITE" id="PS50931"/>
    </source>
</evidence>
<protein>
    <submittedName>
        <fullName evidence="6">LysR family transcriptional regulator</fullName>
    </submittedName>
</protein>
<dbReference type="InterPro" id="IPR036390">
    <property type="entry name" value="WH_DNA-bd_sf"/>
</dbReference>
<dbReference type="PRINTS" id="PR00039">
    <property type="entry name" value="HTHLYSR"/>
</dbReference>
<dbReference type="CDD" id="cd00090">
    <property type="entry name" value="HTH_ARSR"/>
    <property type="match status" value="1"/>
</dbReference>
<dbReference type="Pfam" id="PF03466">
    <property type="entry name" value="LysR_substrate"/>
    <property type="match status" value="1"/>
</dbReference>
<dbReference type="Proteomes" id="UP000233786">
    <property type="component" value="Unassembled WGS sequence"/>
</dbReference>
<dbReference type="SUPFAM" id="SSF46785">
    <property type="entry name" value="Winged helix' DNA-binding domain"/>
    <property type="match status" value="1"/>
</dbReference>
<dbReference type="Gene3D" id="1.10.10.10">
    <property type="entry name" value="Winged helix-like DNA-binding domain superfamily/Winged helix DNA-binding domain"/>
    <property type="match status" value="1"/>
</dbReference>
<evidence type="ECO:0000313" key="6">
    <source>
        <dbReference type="EMBL" id="PKW14568.1"/>
    </source>
</evidence>